<keyword evidence="8" id="KW-1185">Reference proteome</keyword>
<proteinExistence type="predicted"/>
<name>A0ABR9U541_9NOSO</name>
<feature type="transmembrane region" description="Helical" evidence="5">
    <location>
        <begin position="122"/>
        <end position="150"/>
    </location>
</feature>
<gene>
    <name evidence="7" type="ORF">IQ229_18985</name>
</gene>
<feature type="domain" description="TM2" evidence="6">
    <location>
        <begin position="91"/>
        <end position="145"/>
    </location>
</feature>
<sequence>MASEFPNVPKSIIHGLYEFDTVLSALWIRAGELTYELDEILNKPVDLETLKLKKLEVVTQSSTSSPTLEFPTPTPRTTNSARVVTSHVASDDKKILAGIFAILLGTLGIHKFILGYTKEGVIMLLITLFTAGYGAFVMGIISIIEGIIYLTKSDREFVQTYVSSKKGWF</sequence>
<evidence type="ECO:0000256" key="3">
    <source>
        <dbReference type="ARBA" id="ARBA00022989"/>
    </source>
</evidence>
<reference evidence="7 8" key="1">
    <citation type="submission" date="2020-10" db="EMBL/GenBank/DDBJ databases">
        <authorList>
            <person name="Castelo-Branco R."/>
            <person name="Eusebio N."/>
            <person name="Adriana R."/>
            <person name="Vieira A."/>
            <person name="Brugerolle De Fraissinette N."/>
            <person name="Rezende De Castro R."/>
            <person name="Schneider M.P."/>
            <person name="Vasconcelos V."/>
            <person name="Leao P.N."/>
        </authorList>
    </citation>
    <scope>NUCLEOTIDE SEQUENCE [LARGE SCALE GENOMIC DNA]</scope>
    <source>
        <strain evidence="7 8">LEGE 07299</strain>
    </source>
</reference>
<accession>A0ABR9U541</accession>
<comment type="caution">
    <text evidence="7">The sequence shown here is derived from an EMBL/GenBank/DDBJ whole genome shotgun (WGS) entry which is preliminary data.</text>
</comment>
<feature type="transmembrane region" description="Helical" evidence="5">
    <location>
        <begin position="95"/>
        <end position="116"/>
    </location>
</feature>
<evidence type="ECO:0000256" key="4">
    <source>
        <dbReference type="ARBA" id="ARBA00023136"/>
    </source>
</evidence>
<evidence type="ECO:0000256" key="1">
    <source>
        <dbReference type="ARBA" id="ARBA00004141"/>
    </source>
</evidence>
<protein>
    <submittedName>
        <fullName evidence="7">TM2 domain-containing protein</fullName>
    </submittedName>
</protein>
<keyword evidence="2 5" id="KW-0812">Transmembrane</keyword>
<dbReference type="InterPro" id="IPR007829">
    <property type="entry name" value="TM2"/>
</dbReference>
<evidence type="ECO:0000313" key="7">
    <source>
        <dbReference type="EMBL" id="MBE9106935.1"/>
    </source>
</evidence>
<evidence type="ECO:0000256" key="5">
    <source>
        <dbReference type="SAM" id="Phobius"/>
    </source>
</evidence>
<dbReference type="Proteomes" id="UP000647836">
    <property type="component" value="Unassembled WGS sequence"/>
</dbReference>
<keyword evidence="4 5" id="KW-0472">Membrane</keyword>
<evidence type="ECO:0000259" key="6">
    <source>
        <dbReference type="Pfam" id="PF05154"/>
    </source>
</evidence>
<comment type="subcellular location">
    <subcellularLocation>
        <location evidence="1">Membrane</location>
        <topology evidence="1">Multi-pass membrane protein</topology>
    </subcellularLocation>
</comment>
<keyword evidence="3 5" id="KW-1133">Transmembrane helix</keyword>
<dbReference type="EMBL" id="JADEXF010000684">
    <property type="protein sequence ID" value="MBE9106935.1"/>
    <property type="molecule type" value="Genomic_DNA"/>
</dbReference>
<organism evidence="7 8">
    <name type="scientific">Nostoc cf. edaphicum LEGE 07299</name>
    <dbReference type="NCBI Taxonomy" id="2777974"/>
    <lineage>
        <taxon>Bacteria</taxon>
        <taxon>Bacillati</taxon>
        <taxon>Cyanobacteriota</taxon>
        <taxon>Cyanophyceae</taxon>
        <taxon>Nostocales</taxon>
        <taxon>Nostocaceae</taxon>
        <taxon>Nostoc</taxon>
    </lineage>
</organism>
<evidence type="ECO:0000313" key="8">
    <source>
        <dbReference type="Proteomes" id="UP000647836"/>
    </source>
</evidence>
<dbReference type="Pfam" id="PF05154">
    <property type="entry name" value="TM2"/>
    <property type="match status" value="1"/>
</dbReference>
<evidence type="ECO:0000256" key="2">
    <source>
        <dbReference type="ARBA" id="ARBA00022692"/>
    </source>
</evidence>